<name>A0A1H9RGH1_9SPHI</name>
<accession>A0A1H9RGH1</accession>
<proteinExistence type="predicted"/>
<dbReference type="RefSeq" id="WP_090884965.1">
    <property type="nucleotide sequence ID" value="NZ_FOGG01000014.1"/>
</dbReference>
<reference evidence="2" key="1">
    <citation type="submission" date="2016-10" db="EMBL/GenBank/DDBJ databases">
        <authorList>
            <person name="Varghese N."/>
            <person name="Submissions S."/>
        </authorList>
    </citation>
    <scope>NUCLEOTIDE SEQUENCE [LARGE SCALE GENOMIC DNA]</scope>
    <source>
        <strain evidence="2">DSM 18610</strain>
    </source>
</reference>
<organism evidence="1 2">
    <name type="scientific">Pedobacter rhizosphaerae</name>
    <dbReference type="NCBI Taxonomy" id="390241"/>
    <lineage>
        <taxon>Bacteria</taxon>
        <taxon>Pseudomonadati</taxon>
        <taxon>Bacteroidota</taxon>
        <taxon>Sphingobacteriia</taxon>
        <taxon>Sphingobacteriales</taxon>
        <taxon>Sphingobacteriaceae</taxon>
        <taxon>Pedobacter</taxon>
    </lineage>
</organism>
<evidence type="ECO:0000313" key="2">
    <source>
        <dbReference type="Proteomes" id="UP000199572"/>
    </source>
</evidence>
<gene>
    <name evidence="1" type="ORF">SAMN04488023_114108</name>
</gene>
<keyword evidence="2" id="KW-1185">Reference proteome</keyword>
<dbReference type="OrthoDB" id="797407at2"/>
<sequence>MENQVTNNANALRLFFNEEVFLVEDKSVQIPLVANAEAVLPVEPTASMKEVVAHLSVSIPPQAEVEPVKPAKPYPENVEIPSIVAEPASPKTFKFLGGNKRSVLILVNDNQNDVSTEQGRELLRKIVKAVDLGTPDFALVNYANYQGTDFAEFYTFFKPQLMLSFGVEIASLKLNLTWQNEIIVHGNTRIIFAPNLHQLDSDIAAKKSLWGNLQKIK</sequence>
<dbReference type="AlphaFoldDB" id="A0A1H9RGH1"/>
<dbReference type="EMBL" id="FOGG01000014">
    <property type="protein sequence ID" value="SER71792.1"/>
    <property type="molecule type" value="Genomic_DNA"/>
</dbReference>
<protein>
    <submittedName>
        <fullName evidence="1">Uncharacterized protein</fullName>
    </submittedName>
</protein>
<dbReference type="STRING" id="390241.SAMN04488023_114108"/>
<evidence type="ECO:0000313" key="1">
    <source>
        <dbReference type="EMBL" id="SER71792.1"/>
    </source>
</evidence>
<dbReference type="Proteomes" id="UP000199572">
    <property type="component" value="Unassembled WGS sequence"/>
</dbReference>